<name>A0AAD6LHM5_9ROSI</name>
<reference evidence="1" key="1">
    <citation type="journal article" date="2023" name="Mol. Ecol. Resour.">
        <title>Chromosome-level genome assembly of a triploid poplar Populus alba 'Berolinensis'.</title>
        <authorList>
            <person name="Chen S."/>
            <person name="Yu Y."/>
            <person name="Wang X."/>
            <person name="Wang S."/>
            <person name="Zhang T."/>
            <person name="Zhou Y."/>
            <person name="He R."/>
            <person name="Meng N."/>
            <person name="Wang Y."/>
            <person name="Liu W."/>
            <person name="Liu Z."/>
            <person name="Liu J."/>
            <person name="Guo Q."/>
            <person name="Huang H."/>
            <person name="Sederoff R.R."/>
            <person name="Wang G."/>
            <person name="Qu G."/>
            <person name="Chen S."/>
        </authorList>
    </citation>
    <scope>NUCLEOTIDE SEQUENCE</scope>
    <source>
        <strain evidence="1">SC-2020</strain>
    </source>
</reference>
<accession>A0AAD6LHM5</accession>
<organism evidence="1 2">
    <name type="scientific">Populus alba x Populus x berolinensis</name>
    <dbReference type="NCBI Taxonomy" id="444605"/>
    <lineage>
        <taxon>Eukaryota</taxon>
        <taxon>Viridiplantae</taxon>
        <taxon>Streptophyta</taxon>
        <taxon>Embryophyta</taxon>
        <taxon>Tracheophyta</taxon>
        <taxon>Spermatophyta</taxon>
        <taxon>Magnoliopsida</taxon>
        <taxon>eudicotyledons</taxon>
        <taxon>Gunneridae</taxon>
        <taxon>Pentapetalae</taxon>
        <taxon>rosids</taxon>
        <taxon>fabids</taxon>
        <taxon>Malpighiales</taxon>
        <taxon>Salicaceae</taxon>
        <taxon>Saliceae</taxon>
        <taxon>Populus</taxon>
    </lineage>
</organism>
<comment type="caution">
    <text evidence="1">The sequence shown here is derived from an EMBL/GenBank/DDBJ whole genome shotgun (WGS) entry which is preliminary data.</text>
</comment>
<dbReference type="AlphaFoldDB" id="A0AAD6LHM5"/>
<gene>
    <name evidence="1" type="ORF">NC653_038686</name>
</gene>
<proteinExistence type="predicted"/>
<keyword evidence="2" id="KW-1185">Reference proteome</keyword>
<evidence type="ECO:0000313" key="2">
    <source>
        <dbReference type="Proteomes" id="UP001164929"/>
    </source>
</evidence>
<protein>
    <submittedName>
        <fullName evidence="1">Uncharacterized protein</fullName>
    </submittedName>
</protein>
<evidence type="ECO:0000313" key="1">
    <source>
        <dbReference type="EMBL" id="KAJ6960740.1"/>
    </source>
</evidence>
<sequence length="31" mass="3713">MEEVLKLMLFSYQNHLHYSGFQNSYECNVTS</sequence>
<dbReference type="Proteomes" id="UP001164929">
    <property type="component" value="Chromosome 17"/>
</dbReference>
<dbReference type="EMBL" id="JAQIZT010000017">
    <property type="protein sequence ID" value="KAJ6960740.1"/>
    <property type="molecule type" value="Genomic_DNA"/>
</dbReference>